<dbReference type="EMBL" id="MU274904">
    <property type="protein sequence ID" value="KAI0092133.1"/>
    <property type="molecule type" value="Genomic_DNA"/>
</dbReference>
<sequence>MDRNNRMSRLSLYPKHAPRQSVFAGTGEFYPGDSTAVCSPYLRECIAAMEDCCSEANESQKILRQGMYDLPRMSKILDSERVFLLTGESTVRKYKADLTDDLEPQINELLSRAEKGLKTLMKQQSMLQTKVENTQQTKSTARSTINTAGMKKLDVRRLQMLVRQREHLEEELNILQAEVDRMQLEAMSKK</sequence>
<protein>
    <submittedName>
        <fullName evidence="1">Spc19-domain-containing protein</fullName>
    </submittedName>
</protein>
<comment type="caution">
    <text evidence="1">The sequence shown here is derived from an EMBL/GenBank/DDBJ whole genome shotgun (WGS) entry which is preliminary data.</text>
</comment>
<evidence type="ECO:0000313" key="2">
    <source>
        <dbReference type="Proteomes" id="UP001055072"/>
    </source>
</evidence>
<gene>
    <name evidence="1" type="ORF">BDY19DRAFT_581231</name>
</gene>
<proteinExistence type="predicted"/>
<dbReference type="Proteomes" id="UP001055072">
    <property type="component" value="Unassembled WGS sequence"/>
</dbReference>
<evidence type="ECO:0000313" key="1">
    <source>
        <dbReference type="EMBL" id="KAI0092133.1"/>
    </source>
</evidence>
<organism evidence="1 2">
    <name type="scientific">Irpex rosettiformis</name>
    <dbReference type="NCBI Taxonomy" id="378272"/>
    <lineage>
        <taxon>Eukaryota</taxon>
        <taxon>Fungi</taxon>
        <taxon>Dikarya</taxon>
        <taxon>Basidiomycota</taxon>
        <taxon>Agaricomycotina</taxon>
        <taxon>Agaricomycetes</taxon>
        <taxon>Polyporales</taxon>
        <taxon>Irpicaceae</taxon>
        <taxon>Irpex</taxon>
    </lineage>
</organism>
<accession>A0ACB8UCT2</accession>
<keyword evidence="2" id="KW-1185">Reference proteome</keyword>
<name>A0ACB8UCT2_9APHY</name>
<reference evidence="1" key="1">
    <citation type="journal article" date="2021" name="Environ. Microbiol.">
        <title>Gene family expansions and transcriptome signatures uncover fungal adaptations to wood decay.</title>
        <authorList>
            <person name="Hage H."/>
            <person name="Miyauchi S."/>
            <person name="Viragh M."/>
            <person name="Drula E."/>
            <person name="Min B."/>
            <person name="Chaduli D."/>
            <person name="Navarro D."/>
            <person name="Favel A."/>
            <person name="Norest M."/>
            <person name="Lesage-Meessen L."/>
            <person name="Balint B."/>
            <person name="Merenyi Z."/>
            <person name="de Eugenio L."/>
            <person name="Morin E."/>
            <person name="Martinez A.T."/>
            <person name="Baldrian P."/>
            <person name="Stursova M."/>
            <person name="Martinez M.J."/>
            <person name="Novotny C."/>
            <person name="Magnuson J.K."/>
            <person name="Spatafora J.W."/>
            <person name="Maurice S."/>
            <person name="Pangilinan J."/>
            <person name="Andreopoulos W."/>
            <person name="LaButti K."/>
            <person name="Hundley H."/>
            <person name="Na H."/>
            <person name="Kuo A."/>
            <person name="Barry K."/>
            <person name="Lipzen A."/>
            <person name="Henrissat B."/>
            <person name="Riley R."/>
            <person name="Ahrendt S."/>
            <person name="Nagy L.G."/>
            <person name="Grigoriev I.V."/>
            <person name="Martin F."/>
            <person name="Rosso M.N."/>
        </authorList>
    </citation>
    <scope>NUCLEOTIDE SEQUENCE</scope>
    <source>
        <strain evidence="1">CBS 384.51</strain>
    </source>
</reference>